<dbReference type="Gene3D" id="3.50.30.50">
    <property type="entry name" value="Putative cyclase"/>
    <property type="match status" value="1"/>
</dbReference>
<dbReference type="EMBL" id="LLXZ01000215">
    <property type="protein sequence ID" value="KRQ94812.1"/>
    <property type="molecule type" value="Genomic_DNA"/>
</dbReference>
<dbReference type="AlphaFoldDB" id="A0A0R3KN16"/>
<dbReference type="SUPFAM" id="SSF102198">
    <property type="entry name" value="Putative cyclase"/>
    <property type="match status" value="1"/>
</dbReference>
<dbReference type="PANTHER" id="PTHR31118:SF12">
    <property type="entry name" value="CYCLASE-LIKE PROTEIN 2"/>
    <property type="match status" value="1"/>
</dbReference>
<dbReference type="InterPro" id="IPR037175">
    <property type="entry name" value="KFase_sf"/>
</dbReference>
<reference evidence="1 2" key="1">
    <citation type="submission" date="2014-03" db="EMBL/GenBank/DDBJ databases">
        <title>Bradyrhizobium valentinum sp. nov., isolated from effective nodules of Lupinus mariae-josephae, a lupine endemic of basic-lime soils in Eastern Spain.</title>
        <authorList>
            <person name="Duran D."/>
            <person name="Rey L."/>
            <person name="Navarro A."/>
            <person name="Busquets A."/>
            <person name="Imperial J."/>
            <person name="Ruiz-Argueso T."/>
        </authorList>
    </citation>
    <scope>NUCLEOTIDE SEQUENCE [LARGE SCALE GENOMIC DNA]</scope>
    <source>
        <strain evidence="1 2">PAC68</strain>
    </source>
</reference>
<evidence type="ECO:0008006" key="3">
    <source>
        <dbReference type="Google" id="ProtNLM"/>
    </source>
</evidence>
<dbReference type="Pfam" id="PF04199">
    <property type="entry name" value="Cyclase"/>
    <property type="match status" value="1"/>
</dbReference>
<dbReference type="RefSeq" id="WP_057840284.1">
    <property type="nucleotide sequence ID" value="NZ_LLXZ01000215.1"/>
</dbReference>
<keyword evidence="2" id="KW-1185">Reference proteome</keyword>
<evidence type="ECO:0000313" key="2">
    <source>
        <dbReference type="Proteomes" id="UP000050863"/>
    </source>
</evidence>
<comment type="caution">
    <text evidence="1">The sequence shown here is derived from an EMBL/GenBank/DDBJ whole genome shotgun (WGS) entry which is preliminary data.</text>
</comment>
<dbReference type="InterPro" id="IPR007325">
    <property type="entry name" value="KFase/CYL"/>
</dbReference>
<dbReference type="STRING" id="280332.CQ12_04645"/>
<evidence type="ECO:0000313" key="1">
    <source>
        <dbReference type="EMBL" id="KRQ94812.1"/>
    </source>
</evidence>
<protein>
    <recommendedName>
        <fullName evidence="3">Cyclase</fullName>
    </recommendedName>
</protein>
<accession>A0A0R3KN16</accession>
<proteinExistence type="predicted"/>
<dbReference type="PANTHER" id="PTHR31118">
    <property type="entry name" value="CYCLASE-LIKE PROTEIN 2"/>
    <property type="match status" value="1"/>
</dbReference>
<dbReference type="GO" id="GO:0004061">
    <property type="term" value="F:arylformamidase activity"/>
    <property type="evidence" value="ECO:0007669"/>
    <property type="project" value="InterPro"/>
</dbReference>
<sequence>MKIVDLSRELYHRTPSYPGHPPVVHGVWKTHEESFAESGNVHGLASMFISMVDHAGTHIDAPRHFGESGISIDQYPLEKCIVPGICIDLRHIAPRAEISPADLEAAVAKAGVAVPKGGTVLLCTGHHERTFPRKEYSSDNSGVNIAATEWLAQQGVVHFGIDSMRPGPEGKVNALVHKACLDLDITHIESLCNLEALLGRGQFTFIGLPMKWRGGTASPIRAVAVFDM</sequence>
<dbReference type="GO" id="GO:0019441">
    <property type="term" value="P:L-tryptophan catabolic process to kynurenine"/>
    <property type="evidence" value="ECO:0007669"/>
    <property type="project" value="InterPro"/>
</dbReference>
<dbReference type="OrthoDB" id="9777007at2"/>
<name>A0A0R3KN16_9BRAD</name>
<dbReference type="Proteomes" id="UP000050863">
    <property type="component" value="Unassembled WGS sequence"/>
</dbReference>
<gene>
    <name evidence="1" type="ORF">CQ12_04645</name>
</gene>
<organism evidence="1 2">
    <name type="scientific">Bradyrhizobium jicamae</name>
    <dbReference type="NCBI Taxonomy" id="280332"/>
    <lineage>
        <taxon>Bacteria</taxon>
        <taxon>Pseudomonadati</taxon>
        <taxon>Pseudomonadota</taxon>
        <taxon>Alphaproteobacteria</taxon>
        <taxon>Hyphomicrobiales</taxon>
        <taxon>Nitrobacteraceae</taxon>
        <taxon>Bradyrhizobium</taxon>
    </lineage>
</organism>